<dbReference type="EMBL" id="LXQA011010097">
    <property type="protein sequence ID" value="MCI81070.1"/>
    <property type="molecule type" value="Genomic_DNA"/>
</dbReference>
<name>A0A392V3R3_9FABA</name>
<feature type="region of interest" description="Disordered" evidence="1">
    <location>
        <begin position="1"/>
        <end position="20"/>
    </location>
</feature>
<evidence type="ECO:0000256" key="1">
    <source>
        <dbReference type="SAM" id="MobiDB-lite"/>
    </source>
</evidence>
<evidence type="ECO:0000313" key="3">
    <source>
        <dbReference type="Proteomes" id="UP000265520"/>
    </source>
</evidence>
<dbReference type="Proteomes" id="UP000265520">
    <property type="component" value="Unassembled WGS sequence"/>
</dbReference>
<dbReference type="AlphaFoldDB" id="A0A392V3R3"/>
<evidence type="ECO:0000313" key="2">
    <source>
        <dbReference type="EMBL" id="MCI81070.1"/>
    </source>
</evidence>
<sequence length="61" mass="6896">MIQIPPDPTKTTGSSRLQGDALTEFRQSVKRVELPSFEGEDPTGWISRAEVYFRVQNTTPE</sequence>
<feature type="non-terminal residue" evidence="2">
    <location>
        <position position="61"/>
    </location>
</feature>
<organism evidence="2 3">
    <name type="scientific">Trifolium medium</name>
    <dbReference type="NCBI Taxonomy" id="97028"/>
    <lineage>
        <taxon>Eukaryota</taxon>
        <taxon>Viridiplantae</taxon>
        <taxon>Streptophyta</taxon>
        <taxon>Embryophyta</taxon>
        <taxon>Tracheophyta</taxon>
        <taxon>Spermatophyta</taxon>
        <taxon>Magnoliopsida</taxon>
        <taxon>eudicotyledons</taxon>
        <taxon>Gunneridae</taxon>
        <taxon>Pentapetalae</taxon>
        <taxon>rosids</taxon>
        <taxon>fabids</taxon>
        <taxon>Fabales</taxon>
        <taxon>Fabaceae</taxon>
        <taxon>Papilionoideae</taxon>
        <taxon>50 kb inversion clade</taxon>
        <taxon>NPAAA clade</taxon>
        <taxon>Hologalegina</taxon>
        <taxon>IRL clade</taxon>
        <taxon>Trifolieae</taxon>
        <taxon>Trifolium</taxon>
    </lineage>
</organism>
<keyword evidence="3" id="KW-1185">Reference proteome</keyword>
<accession>A0A392V3R3</accession>
<proteinExistence type="predicted"/>
<protein>
    <submittedName>
        <fullName evidence="2">Retrotransposon gag protein</fullName>
    </submittedName>
</protein>
<reference evidence="2 3" key="1">
    <citation type="journal article" date="2018" name="Front. Plant Sci.">
        <title>Red Clover (Trifolium pratense) and Zigzag Clover (T. medium) - A Picture of Genomic Similarities and Differences.</title>
        <authorList>
            <person name="Dluhosova J."/>
            <person name="Istvanek J."/>
            <person name="Nedelnik J."/>
            <person name="Repkova J."/>
        </authorList>
    </citation>
    <scope>NUCLEOTIDE SEQUENCE [LARGE SCALE GENOMIC DNA]</scope>
    <source>
        <strain evidence="3">cv. 10/8</strain>
        <tissue evidence="2">Leaf</tissue>
    </source>
</reference>
<comment type="caution">
    <text evidence="2">The sequence shown here is derived from an EMBL/GenBank/DDBJ whole genome shotgun (WGS) entry which is preliminary data.</text>
</comment>